<gene>
    <name evidence="1" type="ORF">SAMN05216272_108246</name>
</gene>
<organism evidence="1 2">
    <name type="scientific">Pseudomonas panipatensis</name>
    <dbReference type="NCBI Taxonomy" id="428992"/>
    <lineage>
        <taxon>Bacteria</taxon>
        <taxon>Pseudomonadati</taxon>
        <taxon>Pseudomonadota</taxon>
        <taxon>Gammaproteobacteria</taxon>
        <taxon>Pseudomonadales</taxon>
        <taxon>Pseudomonadaceae</taxon>
        <taxon>Pseudomonas</taxon>
    </lineage>
</organism>
<dbReference type="Proteomes" id="UP000199636">
    <property type="component" value="Unassembled WGS sequence"/>
</dbReference>
<dbReference type="AlphaFoldDB" id="A0A1G8K4E5"/>
<reference evidence="2" key="1">
    <citation type="submission" date="2016-10" db="EMBL/GenBank/DDBJ databases">
        <authorList>
            <person name="Varghese N."/>
            <person name="Submissions S."/>
        </authorList>
    </citation>
    <scope>NUCLEOTIDE SEQUENCE [LARGE SCALE GENOMIC DNA]</scope>
    <source>
        <strain evidence="2">CCM 7469</strain>
    </source>
</reference>
<dbReference type="EMBL" id="FNDS01000008">
    <property type="protein sequence ID" value="SDI38247.1"/>
    <property type="molecule type" value="Genomic_DNA"/>
</dbReference>
<keyword evidence="2" id="KW-1185">Reference proteome</keyword>
<protein>
    <recommendedName>
        <fullName evidence="3">Polymer-forming protein</fullName>
    </recommendedName>
</protein>
<dbReference type="RefSeq" id="WP_090265301.1">
    <property type="nucleotide sequence ID" value="NZ_FNDS01000008.1"/>
</dbReference>
<evidence type="ECO:0000313" key="1">
    <source>
        <dbReference type="EMBL" id="SDI38247.1"/>
    </source>
</evidence>
<dbReference type="OrthoDB" id="7031605at2"/>
<proteinExistence type="predicted"/>
<evidence type="ECO:0008006" key="3">
    <source>
        <dbReference type="Google" id="ProtNLM"/>
    </source>
</evidence>
<name>A0A1G8K4E5_9PSED</name>
<evidence type="ECO:0000313" key="2">
    <source>
        <dbReference type="Proteomes" id="UP000199636"/>
    </source>
</evidence>
<sequence>MSVLLALAIALLLAVLPRLLPTPATYVLAAVPAEAMAQAMGAKPPGSAARPDNLLYFPVGLHPAERCLHGPLVVTGRVRIRPPLQFWRISAGEIRFGDCSRAPAGIQAISVGRRHAQAGEYRLKAGVCLKGDLAVQGDLYLERFSSVLGSVQASGGVWMDEGAEVAGAVIAHGSVRVGRRSRIAGPLMSKRSISLARECVIGAWQAPTSVSAARVRIHEGCKVYGQVSAEEGAQVNALAGADARPPPL</sequence>
<accession>A0A1G8K4E5</accession>